<evidence type="ECO:0000313" key="1">
    <source>
        <dbReference type="EMBL" id="VDP53682.1"/>
    </source>
</evidence>
<keyword evidence="2" id="KW-1185">Reference proteome</keyword>
<sequence length="47" mass="5542">MLQPFELVQIQLQLALYSFLSQAIGSLLVQDLHPINQQDELYHRNEF</sequence>
<organism evidence="1 2">
    <name type="scientific">Schistosoma margrebowiei</name>
    <dbReference type="NCBI Taxonomy" id="48269"/>
    <lineage>
        <taxon>Eukaryota</taxon>
        <taxon>Metazoa</taxon>
        <taxon>Spiralia</taxon>
        <taxon>Lophotrochozoa</taxon>
        <taxon>Platyhelminthes</taxon>
        <taxon>Trematoda</taxon>
        <taxon>Digenea</taxon>
        <taxon>Strigeidida</taxon>
        <taxon>Schistosomatoidea</taxon>
        <taxon>Schistosomatidae</taxon>
        <taxon>Schistosoma</taxon>
    </lineage>
</organism>
<dbReference type="EMBL" id="UZAI01020896">
    <property type="protein sequence ID" value="VDP53682.1"/>
    <property type="molecule type" value="Genomic_DNA"/>
</dbReference>
<name>A0A183N9Q9_9TREM</name>
<gene>
    <name evidence="1" type="ORF">SMRZ_LOCUS25034</name>
</gene>
<dbReference type="Proteomes" id="UP000277204">
    <property type="component" value="Unassembled WGS sequence"/>
</dbReference>
<dbReference type="AlphaFoldDB" id="A0A183N9Q9"/>
<proteinExistence type="predicted"/>
<accession>A0A183N9Q9</accession>
<reference evidence="1 2" key="1">
    <citation type="submission" date="2018-11" db="EMBL/GenBank/DDBJ databases">
        <authorList>
            <consortium name="Pathogen Informatics"/>
        </authorList>
    </citation>
    <scope>NUCLEOTIDE SEQUENCE [LARGE SCALE GENOMIC DNA]</scope>
    <source>
        <strain evidence="1 2">Zambia</strain>
    </source>
</reference>
<evidence type="ECO:0000313" key="2">
    <source>
        <dbReference type="Proteomes" id="UP000277204"/>
    </source>
</evidence>
<protein>
    <submittedName>
        <fullName evidence="1">Uncharacterized protein</fullName>
    </submittedName>
</protein>